<dbReference type="EMBL" id="CACRSQ010000003">
    <property type="protein sequence ID" value="VYS90726.1"/>
    <property type="molecule type" value="Genomic_DNA"/>
</dbReference>
<dbReference type="PANTHER" id="PTHR36447:SF2">
    <property type="entry name" value="BETA-GALACTOSIDASE YESZ"/>
    <property type="match status" value="1"/>
</dbReference>
<evidence type="ECO:0000313" key="10">
    <source>
        <dbReference type="EMBL" id="VYS90726.1"/>
    </source>
</evidence>
<dbReference type="RefSeq" id="WP_006565862.1">
    <property type="nucleotide sequence ID" value="NZ_CACRSQ010000003.1"/>
</dbReference>
<evidence type="ECO:0000256" key="6">
    <source>
        <dbReference type="ARBA" id="ARBA00022833"/>
    </source>
</evidence>
<dbReference type="InterPro" id="IPR013738">
    <property type="entry name" value="Beta_galactosidase_Trimer"/>
</dbReference>
<protein>
    <recommendedName>
        <fullName evidence="3">beta-galactosidase</fullName>
        <ecNumber evidence="3">3.2.1.23</ecNumber>
    </recommendedName>
</protein>
<dbReference type="GO" id="GO:0009341">
    <property type="term" value="C:beta-galactosidase complex"/>
    <property type="evidence" value="ECO:0007669"/>
    <property type="project" value="InterPro"/>
</dbReference>
<dbReference type="Pfam" id="PF02449">
    <property type="entry name" value="Glyco_hydro_42"/>
    <property type="match status" value="1"/>
</dbReference>
<comment type="similarity">
    <text evidence="2">Belongs to the glycosyl hydrolase 42 family.</text>
</comment>
<accession>A0A6N2SBZ5</accession>
<reference evidence="10" key="1">
    <citation type="submission" date="2019-11" db="EMBL/GenBank/DDBJ databases">
        <authorList>
            <person name="Feng L."/>
        </authorList>
    </citation>
    <scope>NUCLEOTIDE SEQUENCE</scope>
    <source>
        <strain evidence="10">AcaccaeLFYP115</strain>
    </source>
</reference>
<keyword evidence="7 10" id="KW-0326">Glycosidase</keyword>
<evidence type="ECO:0000256" key="5">
    <source>
        <dbReference type="ARBA" id="ARBA00022801"/>
    </source>
</evidence>
<dbReference type="GO" id="GO:0004565">
    <property type="term" value="F:beta-galactosidase activity"/>
    <property type="evidence" value="ECO:0007669"/>
    <property type="project" value="UniProtKB-EC"/>
</dbReference>
<keyword evidence="6" id="KW-0862">Zinc</keyword>
<dbReference type="EC" id="3.2.1.23" evidence="3"/>
<evidence type="ECO:0000259" key="8">
    <source>
        <dbReference type="Pfam" id="PF02449"/>
    </source>
</evidence>
<dbReference type="GO" id="GO:0046872">
    <property type="term" value="F:metal ion binding"/>
    <property type="evidence" value="ECO:0007669"/>
    <property type="project" value="UniProtKB-KW"/>
</dbReference>
<organism evidence="10">
    <name type="scientific">Anaerostipes caccae</name>
    <dbReference type="NCBI Taxonomy" id="105841"/>
    <lineage>
        <taxon>Bacteria</taxon>
        <taxon>Bacillati</taxon>
        <taxon>Bacillota</taxon>
        <taxon>Clostridia</taxon>
        <taxon>Lachnospirales</taxon>
        <taxon>Lachnospiraceae</taxon>
        <taxon>Anaerostipes</taxon>
    </lineage>
</organism>
<dbReference type="InterPro" id="IPR017853">
    <property type="entry name" value="GH"/>
</dbReference>
<feature type="domain" description="Glycoside hydrolase family 42 N-terminal" evidence="8">
    <location>
        <begin position="10"/>
        <end position="400"/>
    </location>
</feature>
<sequence length="723" mass="83553">MAEFLYGGGYYPLLEKKENWERDLDSMRKAGINIVRTAELFNTWDRIEPREREFNFDFLDEFFDLCGRMEMKILLGTGTCSPPLWFRRKYPESVIINSKKIPYAAHASYSWTCIDHPGYRSEAERYIRTLTERYQGHRALYAYQLHNEVGFPFMSDGQDRVDIYCYCKHSIQHFREWLKKKYKDISALNRAWTWSATNTVCGSFEECEPPEAKPEVWSSVTRWMDWRLFWMDNFTEFIRWQDRIIKETDRRHPTTTNIFYHKSQDPFGVMMGLDQFEMAKAADLVGYDLYPGSGDKLRERPEFSSMFLDHGRSITRPLKKPLWIHELESGPINGWMLGPHTNTQREEILRNGFECIGHDAKFLLYQGWKEWEFQPLHWGGIVELDGEEGCRYEAAKEIGGFLKENEKFLMEAQVPKGQAALLVSKENAVILNGVNQESFLAKALAGAYKAFYELGYQVDFVTPEHLESGYAKDYPVIAMPFLTYITGQTAGYLKTYVEEGGILIGTARCGMTGTHGWYNQCVPPFELREVFGVRVLETEAGSDPELTMDGQNYKGYWHKEKLLLSEGTEVTAGFFDDTPAVTRKKNKKGTAVYVATQADAGYSARGNQLYKELLRRELHGIAPDISIAYTNKRHKELDGHILKAGKKGMVIIANYVEKDREAGFFIRGKKHARVWLNKNPGVIKSIYTRTGKEILFTEGAGGYYFSYEFTKGQPEIFHLVYES</sequence>
<dbReference type="CDD" id="cd03143">
    <property type="entry name" value="A4_beta-galactosidase_middle_domain"/>
    <property type="match status" value="1"/>
</dbReference>
<dbReference type="PANTHER" id="PTHR36447">
    <property type="entry name" value="BETA-GALACTOSIDASE GANA"/>
    <property type="match status" value="1"/>
</dbReference>
<feature type="domain" description="Beta-galactosidase trimerisation" evidence="9">
    <location>
        <begin position="440"/>
        <end position="615"/>
    </location>
</feature>
<keyword evidence="5 10" id="KW-0378">Hydrolase</keyword>
<comment type="catalytic activity">
    <reaction evidence="1">
        <text>Hydrolysis of terminal non-reducing beta-D-galactose residues in beta-D-galactosides.</text>
        <dbReference type="EC" id="3.2.1.23"/>
    </reaction>
</comment>
<dbReference type="Gene3D" id="3.40.50.880">
    <property type="match status" value="1"/>
</dbReference>
<keyword evidence="4" id="KW-0479">Metal-binding</keyword>
<dbReference type="InterPro" id="IPR013529">
    <property type="entry name" value="Glyco_hydro_42_N"/>
</dbReference>
<name>A0A6N2SBZ5_9FIRM</name>
<dbReference type="GO" id="GO:0005975">
    <property type="term" value="P:carbohydrate metabolic process"/>
    <property type="evidence" value="ECO:0007669"/>
    <property type="project" value="InterPro"/>
</dbReference>
<evidence type="ECO:0000256" key="4">
    <source>
        <dbReference type="ARBA" id="ARBA00022723"/>
    </source>
</evidence>
<evidence type="ECO:0000256" key="2">
    <source>
        <dbReference type="ARBA" id="ARBA00005940"/>
    </source>
</evidence>
<evidence type="ECO:0000256" key="3">
    <source>
        <dbReference type="ARBA" id="ARBA00012756"/>
    </source>
</evidence>
<dbReference type="InterPro" id="IPR029062">
    <property type="entry name" value="Class_I_gatase-like"/>
</dbReference>
<dbReference type="Gene3D" id="3.20.20.80">
    <property type="entry name" value="Glycosidases"/>
    <property type="match status" value="1"/>
</dbReference>
<gene>
    <name evidence="10" type="primary">bgaB</name>
    <name evidence="10" type="ORF">ACLFYP115_00884</name>
</gene>
<evidence type="ECO:0000256" key="1">
    <source>
        <dbReference type="ARBA" id="ARBA00001412"/>
    </source>
</evidence>
<dbReference type="SUPFAM" id="SSF52317">
    <property type="entry name" value="Class I glutamine amidotransferase-like"/>
    <property type="match status" value="1"/>
</dbReference>
<evidence type="ECO:0000256" key="7">
    <source>
        <dbReference type="ARBA" id="ARBA00023295"/>
    </source>
</evidence>
<dbReference type="SUPFAM" id="SSF51445">
    <property type="entry name" value="(Trans)glycosidases"/>
    <property type="match status" value="1"/>
</dbReference>
<dbReference type="Pfam" id="PF08532">
    <property type="entry name" value="Glyco_hydro_42M"/>
    <property type="match status" value="1"/>
</dbReference>
<evidence type="ECO:0000259" key="9">
    <source>
        <dbReference type="Pfam" id="PF08532"/>
    </source>
</evidence>
<proteinExistence type="inferred from homology"/>
<dbReference type="InterPro" id="IPR003476">
    <property type="entry name" value="Glyco_hydro_42"/>
</dbReference>
<dbReference type="AlphaFoldDB" id="A0A6N2SBZ5"/>